<feature type="active site" description="Acyl-ester intermediate" evidence="5">
    <location>
        <position position="237"/>
    </location>
</feature>
<dbReference type="SUPFAM" id="SSF75304">
    <property type="entry name" value="Amidase signature (AS) enzymes"/>
    <property type="match status" value="1"/>
</dbReference>
<dbReference type="OrthoDB" id="6428749at2759"/>
<evidence type="ECO:0000256" key="6">
    <source>
        <dbReference type="PIRSR" id="PIRSR001221-2"/>
    </source>
</evidence>
<gene>
    <name evidence="8" type="ORF">PNOK_0237200</name>
</gene>
<keyword evidence="4" id="KW-0378">Hydrolase</keyword>
<feature type="domain" description="Amidase" evidence="7">
    <location>
        <begin position="82"/>
        <end position="548"/>
    </location>
</feature>
<evidence type="ECO:0000256" key="5">
    <source>
        <dbReference type="PIRSR" id="PIRSR001221-1"/>
    </source>
</evidence>
<proteinExistence type="inferred from homology"/>
<dbReference type="Gene3D" id="3.90.1300.10">
    <property type="entry name" value="Amidase signature (AS) domain"/>
    <property type="match status" value="1"/>
</dbReference>
<feature type="active site" description="Charge relay system" evidence="5">
    <location>
        <position position="138"/>
    </location>
</feature>
<dbReference type="STRING" id="2282107.A0A286USH1"/>
<protein>
    <recommendedName>
        <fullName evidence="3">amidase</fullName>
        <ecNumber evidence="3">3.5.1.4</ecNumber>
    </recommendedName>
</protein>
<evidence type="ECO:0000256" key="4">
    <source>
        <dbReference type="ARBA" id="ARBA00022801"/>
    </source>
</evidence>
<dbReference type="InterPro" id="IPR020556">
    <property type="entry name" value="Amidase_CS"/>
</dbReference>
<evidence type="ECO:0000313" key="9">
    <source>
        <dbReference type="Proteomes" id="UP000217199"/>
    </source>
</evidence>
<feature type="binding site" evidence="6">
    <location>
        <position position="213"/>
    </location>
    <ligand>
        <name>substrate</name>
    </ligand>
</feature>
<evidence type="ECO:0000259" key="7">
    <source>
        <dbReference type="Pfam" id="PF01425"/>
    </source>
</evidence>
<dbReference type="InterPro" id="IPR036928">
    <property type="entry name" value="AS_sf"/>
</dbReference>
<evidence type="ECO:0000256" key="2">
    <source>
        <dbReference type="ARBA" id="ARBA00009199"/>
    </source>
</evidence>
<evidence type="ECO:0000256" key="1">
    <source>
        <dbReference type="ARBA" id="ARBA00001311"/>
    </source>
</evidence>
<comment type="catalytic activity">
    <reaction evidence="1">
        <text>a monocarboxylic acid amide + H2O = a monocarboxylate + NH4(+)</text>
        <dbReference type="Rhea" id="RHEA:12020"/>
        <dbReference type="ChEBI" id="CHEBI:15377"/>
        <dbReference type="ChEBI" id="CHEBI:28938"/>
        <dbReference type="ChEBI" id="CHEBI:35757"/>
        <dbReference type="ChEBI" id="CHEBI:83628"/>
        <dbReference type="EC" id="3.5.1.4"/>
    </reaction>
</comment>
<comment type="caution">
    <text evidence="8">The sequence shown here is derived from an EMBL/GenBank/DDBJ whole genome shotgun (WGS) entry which is preliminary data.</text>
</comment>
<dbReference type="PROSITE" id="PS00571">
    <property type="entry name" value="AMIDASES"/>
    <property type="match status" value="1"/>
</dbReference>
<dbReference type="Pfam" id="PF01425">
    <property type="entry name" value="Amidase"/>
    <property type="match status" value="1"/>
</dbReference>
<dbReference type="FunCoup" id="A0A286USH1">
    <property type="interactions" value="54"/>
</dbReference>
<dbReference type="InParanoid" id="A0A286USH1"/>
<reference evidence="8 9" key="1">
    <citation type="journal article" date="2017" name="Mol. Ecol.">
        <title>Comparative and population genomic landscape of Phellinus noxius: A hypervariable fungus causing root rot in trees.</title>
        <authorList>
            <person name="Chung C.L."/>
            <person name="Lee T.J."/>
            <person name="Akiba M."/>
            <person name="Lee H.H."/>
            <person name="Kuo T.H."/>
            <person name="Liu D."/>
            <person name="Ke H.M."/>
            <person name="Yokoi T."/>
            <person name="Roa M.B."/>
            <person name="Lu M.J."/>
            <person name="Chang Y.Y."/>
            <person name="Ann P.J."/>
            <person name="Tsai J.N."/>
            <person name="Chen C.Y."/>
            <person name="Tzean S.S."/>
            <person name="Ota Y."/>
            <person name="Hattori T."/>
            <person name="Sahashi N."/>
            <person name="Liou R.F."/>
            <person name="Kikuchi T."/>
            <person name="Tsai I.J."/>
        </authorList>
    </citation>
    <scope>NUCLEOTIDE SEQUENCE [LARGE SCALE GENOMIC DNA]</scope>
    <source>
        <strain evidence="8 9">FFPRI411160</strain>
    </source>
</reference>
<dbReference type="PANTHER" id="PTHR46072:SF2">
    <property type="entry name" value="AMIDASE (EUROFUNG)"/>
    <property type="match status" value="1"/>
</dbReference>
<dbReference type="EC" id="3.5.1.4" evidence="3"/>
<keyword evidence="9" id="KW-1185">Reference proteome</keyword>
<dbReference type="Proteomes" id="UP000217199">
    <property type="component" value="Unassembled WGS sequence"/>
</dbReference>
<dbReference type="EMBL" id="NBII01000002">
    <property type="protein sequence ID" value="PAV22415.1"/>
    <property type="molecule type" value="Genomic_DNA"/>
</dbReference>
<sequence>MVESAKSQISSWQELAADKKRRQQESIPKDWVITLPPSNQLDVTNIPAESGLLSPFELEITETRDVELMLAKLVSGEWSSVDVTRAFYKRAIIAQQVTNCLTEIFIDKALERAAECDKYLKENGKPIGALHGLPISLKDQVRLKGLETTMGYVSWIGDYATRDASLAAILYEAGAVPFVRTNIPQTLMWPETFNNVFGRTVNPFNRKLTSGGSSGGEGALIGMKGSPLGVGSDIGGSIRIPSSFNGLYGLRPSYNRIPYEGSVNSMLGQDSIPSVLGPMSNSLSGVKAFMKAVIDLKPWTKDPLAVRKSWDENSYLLKEHGDGKDLCFAIIWNNGIIDPTPPIRRGLEITKKALEAKGHKVIDWPSFNYKELCNNVATMWGAGSSEDYAATVAKTGEPVITSMALEGEGNTFEWTTPPQPLSAYGLWQVQKRRAEIRKEHLDLWESTVNLTGTGRPVDAIISPVAPYASAPHGKNIDANYTMVWNGLDYPACVFGVSKVDPSVDVKQPRDAFLSEADKFVYNLYDPELWKGAPISLQLVGRTLEEEAVIGMTEIVANALEG</sequence>
<accession>A0A286USH1</accession>
<comment type="similarity">
    <text evidence="2">Belongs to the amidase family.</text>
</comment>
<feature type="binding site" evidence="6">
    <location>
        <position position="187"/>
    </location>
    <ligand>
        <name>substrate</name>
    </ligand>
</feature>
<name>A0A286USH1_9AGAM</name>
<feature type="binding site" evidence="6">
    <location>
        <begin position="234"/>
        <end position="237"/>
    </location>
    <ligand>
        <name>substrate</name>
    </ligand>
</feature>
<dbReference type="AlphaFoldDB" id="A0A286USH1"/>
<dbReference type="PANTHER" id="PTHR46072">
    <property type="entry name" value="AMIDASE-RELATED-RELATED"/>
    <property type="match status" value="1"/>
</dbReference>
<dbReference type="InterPro" id="IPR023631">
    <property type="entry name" value="Amidase_dom"/>
</dbReference>
<feature type="active site" description="Charge relay system" evidence="5">
    <location>
        <position position="213"/>
    </location>
</feature>
<evidence type="ECO:0000313" key="8">
    <source>
        <dbReference type="EMBL" id="PAV22415.1"/>
    </source>
</evidence>
<organism evidence="8 9">
    <name type="scientific">Pyrrhoderma noxium</name>
    <dbReference type="NCBI Taxonomy" id="2282107"/>
    <lineage>
        <taxon>Eukaryota</taxon>
        <taxon>Fungi</taxon>
        <taxon>Dikarya</taxon>
        <taxon>Basidiomycota</taxon>
        <taxon>Agaricomycotina</taxon>
        <taxon>Agaricomycetes</taxon>
        <taxon>Hymenochaetales</taxon>
        <taxon>Hymenochaetaceae</taxon>
        <taxon>Pyrrhoderma</taxon>
    </lineage>
</organism>
<dbReference type="GO" id="GO:0004040">
    <property type="term" value="F:amidase activity"/>
    <property type="evidence" value="ECO:0007669"/>
    <property type="project" value="UniProtKB-EC"/>
</dbReference>
<dbReference type="PIRSF" id="PIRSF001221">
    <property type="entry name" value="Amidase_fungi"/>
    <property type="match status" value="1"/>
</dbReference>
<evidence type="ECO:0000256" key="3">
    <source>
        <dbReference type="ARBA" id="ARBA00012922"/>
    </source>
</evidence>